<name>A0A7T1WTP4_9ACTN</name>
<feature type="transmembrane region" description="Helical" evidence="8">
    <location>
        <begin position="151"/>
        <end position="176"/>
    </location>
</feature>
<feature type="transmembrane region" description="Helical" evidence="8">
    <location>
        <begin position="182"/>
        <end position="203"/>
    </location>
</feature>
<dbReference type="PROSITE" id="PS50850">
    <property type="entry name" value="MFS"/>
    <property type="match status" value="1"/>
</dbReference>
<dbReference type="InterPro" id="IPR036259">
    <property type="entry name" value="MFS_trans_sf"/>
</dbReference>
<evidence type="ECO:0000256" key="3">
    <source>
        <dbReference type="ARBA" id="ARBA00022475"/>
    </source>
</evidence>
<dbReference type="GO" id="GO:0005886">
    <property type="term" value="C:plasma membrane"/>
    <property type="evidence" value="ECO:0007669"/>
    <property type="project" value="UniProtKB-SubCell"/>
</dbReference>
<keyword evidence="2" id="KW-0813">Transport</keyword>
<feature type="transmembrane region" description="Helical" evidence="8">
    <location>
        <begin position="363"/>
        <end position="385"/>
    </location>
</feature>
<feature type="transmembrane region" description="Helical" evidence="8">
    <location>
        <begin position="29"/>
        <end position="51"/>
    </location>
</feature>
<reference evidence="11" key="1">
    <citation type="submission" date="2020-02" db="EMBL/GenBank/DDBJ databases">
        <title>Streptomyces sp. ASO4wet.</title>
        <authorList>
            <person name="Risdian C."/>
            <person name="Landwehr W."/>
            <person name="Schupp P."/>
            <person name="Wink J."/>
        </authorList>
    </citation>
    <scope>NUCLEOTIDE SEQUENCE [LARGE SCALE GENOMIC DNA]</scope>
    <source>
        <strain evidence="11">ASO4wet</strain>
    </source>
</reference>
<feature type="transmembrane region" description="Helical" evidence="8">
    <location>
        <begin position="113"/>
        <end position="139"/>
    </location>
</feature>
<feature type="transmembrane region" description="Helical" evidence="8">
    <location>
        <begin position="233"/>
        <end position="259"/>
    </location>
</feature>
<dbReference type="InterPro" id="IPR011701">
    <property type="entry name" value="MFS"/>
</dbReference>
<feature type="transmembrane region" description="Helical" evidence="8">
    <location>
        <begin position="57"/>
        <end position="80"/>
    </location>
</feature>
<dbReference type="SUPFAM" id="SSF103473">
    <property type="entry name" value="MFS general substrate transporter"/>
    <property type="match status" value="1"/>
</dbReference>
<keyword evidence="11" id="KW-1185">Reference proteome</keyword>
<evidence type="ECO:0000256" key="2">
    <source>
        <dbReference type="ARBA" id="ARBA00022448"/>
    </source>
</evidence>
<evidence type="ECO:0000256" key="7">
    <source>
        <dbReference type="SAM" id="MobiDB-lite"/>
    </source>
</evidence>
<feature type="transmembrane region" description="Helical" evidence="8">
    <location>
        <begin position="87"/>
        <end position="107"/>
    </location>
</feature>
<dbReference type="InterPro" id="IPR020846">
    <property type="entry name" value="MFS_dom"/>
</dbReference>
<evidence type="ECO:0000259" key="9">
    <source>
        <dbReference type="PROSITE" id="PS50850"/>
    </source>
</evidence>
<keyword evidence="3" id="KW-1003">Cell membrane</keyword>
<dbReference type="GO" id="GO:0022857">
    <property type="term" value="F:transmembrane transporter activity"/>
    <property type="evidence" value="ECO:0007669"/>
    <property type="project" value="InterPro"/>
</dbReference>
<dbReference type="InterPro" id="IPR050171">
    <property type="entry name" value="MFS_Transporters"/>
</dbReference>
<evidence type="ECO:0000256" key="1">
    <source>
        <dbReference type="ARBA" id="ARBA00004651"/>
    </source>
</evidence>
<evidence type="ECO:0000313" key="10">
    <source>
        <dbReference type="EMBL" id="QPP08382.1"/>
    </source>
</evidence>
<accession>A0A7T1WTP4</accession>
<evidence type="ECO:0000256" key="6">
    <source>
        <dbReference type="ARBA" id="ARBA00023136"/>
    </source>
</evidence>
<feature type="transmembrane region" description="Helical" evidence="8">
    <location>
        <begin position="299"/>
        <end position="316"/>
    </location>
</feature>
<feature type="domain" description="Major facilitator superfamily (MFS) profile" evidence="9">
    <location>
        <begin position="25"/>
        <end position="414"/>
    </location>
</feature>
<organism evidence="10 11">
    <name type="scientific">Streptomyces bathyalis</name>
    <dbReference type="NCBI Taxonomy" id="2710756"/>
    <lineage>
        <taxon>Bacteria</taxon>
        <taxon>Bacillati</taxon>
        <taxon>Actinomycetota</taxon>
        <taxon>Actinomycetes</taxon>
        <taxon>Kitasatosporales</taxon>
        <taxon>Streptomycetaceae</taxon>
        <taxon>Streptomyces</taxon>
    </lineage>
</organism>
<dbReference type="RefSeq" id="WP_197352176.1">
    <property type="nucleotide sequence ID" value="NZ_CP048882.1"/>
</dbReference>
<keyword evidence="6 8" id="KW-0472">Membrane</keyword>
<evidence type="ECO:0000256" key="8">
    <source>
        <dbReference type="SAM" id="Phobius"/>
    </source>
</evidence>
<comment type="subcellular location">
    <subcellularLocation>
        <location evidence="1">Cell membrane</location>
        <topology evidence="1">Multi-pass membrane protein</topology>
    </subcellularLocation>
</comment>
<dbReference type="PANTHER" id="PTHR23517">
    <property type="entry name" value="RESISTANCE PROTEIN MDTM, PUTATIVE-RELATED-RELATED"/>
    <property type="match status" value="1"/>
</dbReference>
<dbReference type="Pfam" id="PF07690">
    <property type="entry name" value="MFS_1"/>
    <property type="match status" value="1"/>
</dbReference>
<dbReference type="Proteomes" id="UP000595046">
    <property type="component" value="Chromosome"/>
</dbReference>
<proteinExistence type="predicted"/>
<feature type="transmembrane region" description="Helical" evidence="8">
    <location>
        <begin position="391"/>
        <end position="411"/>
    </location>
</feature>
<dbReference type="EMBL" id="CP048882">
    <property type="protein sequence ID" value="QPP08382.1"/>
    <property type="molecule type" value="Genomic_DNA"/>
</dbReference>
<evidence type="ECO:0000256" key="4">
    <source>
        <dbReference type="ARBA" id="ARBA00022692"/>
    </source>
</evidence>
<protein>
    <submittedName>
        <fullName evidence="10">MFS transporter</fullName>
    </submittedName>
</protein>
<keyword evidence="5 8" id="KW-1133">Transmembrane helix</keyword>
<gene>
    <name evidence="10" type="ORF">G4Z16_20495</name>
</gene>
<feature type="region of interest" description="Disordered" evidence="7">
    <location>
        <begin position="421"/>
        <end position="445"/>
    </location>
</feature>
<feature type="transmembrane region" description="Helical" evidence="8">
    <location>
        <begin position="265"/>
        <end position="287"/>
    </location>
</feature>
<keyword evidence="4 8" id="KW-0812">Transmembrane</keyword>
<evidence type="ECO:0000313" key="11">
    <source>
        <dbReference type="Proteomes" id="UP000595046"/>
    </source>
</evidence>
<evidence type="ECO:0000256" key="5">
    <source>
        <dbReference type="ARBA" id="ARBA00022989"/>
    </source>
</evidence>
<feature type="transmembrane region" description="Helical" evidence="8">
    <location>
        <begin position="322"/>
        <end position="342"/>
    </location>
</feature>
<dbReference type="AlphaFoldDB" id="A0A7T1WTP4"/>
<dbReference type="PANTHER" id="PTHR23517:SF2">
    <property type="entry name" value="MULTIDRUG RESISTANCE PROTEIN MDTH"/>
    <property type="match status" value="1"/>
</dbReference>
<feature type="compositionally biased region" description="Low complexity" evidence="7">
    <location>
        <begin position="433"/>
        <end position="445"/>
    </location>
</feature>
<sequence length="445" mass="46865">MASPQPKTGRFGSLLDLIGVPRTSGHNRFVSATAIDSIGTGLVTAFILIYFTETTPLSLVAVGGAMTTARLLALPTALVVGPLVDRLGARVVAASSNLVSAVGYLGFLAADELWHVVVVVLIVQIGHSGYWTSSSALVVLASPGGNQRTRWFGFVHALRNAGLALGGAMGSVWLAVDDAAGLNGIILINAVMCVIAASLLLAWRPEPGPDEADGPDSGQTRASYMTVLRDARYLLLIGINVTFVFAALVINVLLAIYIVEGLHREAWIAGALLVLAAVQVTFTQTMVSKFVERFRATRVLIAACGFNVLAFALFALMDIAPVWAVVPGLFLAMIVLSVGETVSAAPGDQLSVDLAPEHVRGRYLALYQLSWTFGQVTAPAIFTFLLARQAVLPLMFLIALSAVAVPMLMWLERMIARPAAGPVDDADPDQADKAAPTEPAANTAP</sequence>
<dbReference type="KEGG" id="sbat:G4Z16_20495"/>
<dbReference type="Gene3D" id="1.20.1250.20">
    <property type="entry name" value="MFS general substrate transporter like domains"/>
    <property type="match status" value="1"/>
</dbReference>